<keyword evidence="1" id="KW-0472">Membrane</keyword>
<dbReference type="Proteomes" id="UP000236737">
    <property type="component" value="Unassembled WGS sequence"/>
</dbReference>
<feature type="transmembrane region" description="Helical" evidence="1">
    <location>
        <begin position="20"/>
        <end position="39"/>
    </location>
</feature>
<dbReference type="OrthoDB" id="1454284at2"/>
<organism evidence="2 3">
    <name type="scientific">Flavobacterium urumqiense</name>
    <dbReference type="NCBI Taxonomy" id="935224"/>
    <lineage>
        <taxon>Bacteria</taxon>
        <taxon>Pseudomonadati</taxon>
        <taxon>Bacteroidota</taxon>
        <taxon>Flavobacteriia</taxon>
        <taxon>Flavobacteriales</taxon>
        <taxon>Flavobacteriaceae</taxon>
        <taxon>Flavobacterium</taxon>
    </lineage>
</organism>
<accession>A0A1H5VEZ9</accession>
<evidence type="ECO:0008006" key="4">
    <source>
        <dbReference type="Google" id="ProtNLM"/>
    </source>
</evidence>
<evidence type="ECO:0000256" key="1">
    <source>
        <dbReference type="SAM" id="Phobius"/>
    </source>
</evidence>
<dbReference type="SUPFAM" id="SSF48371">
    <property type="entry name" value="ARM repeat"/>
    <property type="match status" value="1"/>
</dbReference>
<keyword evidence="1" id="KW-0812">Transmembrane</keyword>
<sequence>MFKNNYFIDFFENSPIIMQLVWVFIVMIIFFIMTTIAYLKYLRSFLRKNENLKNKIEKEFETAVINYLYAGNEIDEVSFEQKSIIDQFKSNTSEPFKRDILISTLLKLNYEISGEMAESIHKLYIQTGLLDYSLSKLKSRKWNSIADGIRELTLFHVKEVQDQVKIHINHPKTEVRIAMQLYLINLFHFDGLDFLNNITTPISEWDQIQLLEALQLNSNQRVTSINLWLKSTNNSVVFFALKLAKIYNQYGVRDELIALLDHQNIKIRIDVIHLLSYLNIIDAKIILKNKFNELTLEEQIAFFEMMENLYEIKDKPFILEHILNPNFEIKFSALKILKNLNIEEFNCFKNLTLEPEFVRMVKYIEAN</sequence>
<keyword evidence="3" id="KW-1185">Reference proteome</keyword>
<dbReference type="EMBL" id="FNVP01000003">
    <property type="protein sequence ID" value="SEF85790.1"/>
    <property type="molecule type" value="Genomic_DNA"/>
</dbReference>
<reference evidence="3" key="1">
    <citation type="submission" date="2016-10" db="EMBL/GenBank/DDBJ databases">
        <authorList>
            <person name="Varghese N."/>
            <person name="Submissions S."/>
        </authorList>
    </citation>
    <scope>NUCLEOTIDE SEQUENCE [LARGE SCALE GENOMIC DNA]</scope>
    <source>
        <strain evidence="3">CGMCC 1.9230</strain>
    </source>
</reference>
<protein>
    <recommendedName>
        <fullName evidence="4">HEAT repeat-containing protein</fullName>
    </recommendedName>
</protein>
<proteinExistence type="predicted"/>
<evidence type="ECO:0000313" key="2">
    <source>
        <dbReference type="EMBL" id="SEF85790.1"/>
    </source>
</evidence>
<gene>
    <name evidence="2" type="ORF">SAMN04488130_103192</name>
</gene>
<evidence type="ECO:0000313" key="3">
    <source>
        <dbReference type="Proteomes" id="UP000236737"/>
    </source>
</evidence>
<name>A0A1H5VEZ9_9FLAO</name>
<dbReference type="AlphaFoldDB" id="A0A1H5VEZ9"/>
<dbReference type="InterPro" id="IPR016024">
    <property type="entry name" value="ARM-type_fold"/>
</dbReference>
<keyword evidence="1" id="KW-1133">Transmembrane helix</keyword>